<dbReference type="InterPro" id="IPR039426">
    <property type="entry name" value="TonB-dep_rcpt-like"/>
</dbReference>
<name>A0A1M7LJW0_9BACT</name>
<dbReference type="Gene3D" id="2.60.40.1930">
    <property type="match status" value="1"/>
</dbReference>
<dbReference type="GO" id="GO:0009279">
    <property type="term" value="C:cell outer membrane"/>
    <property type="evidence" value="ECO:0007669"/>
    <property type="project" value="UniProtKB-SubCell"/>
</dbReference>
<evidence type="ECO:0000313" key="5">
    <source>
        <dbReference type="Proteomes" id="UP000184513"/>
    </source>
</evidence>
<dbReference type="Gene3D" id="2.170.130.10">
    <property type="entry name" value="TonB-dependent receptor, plug domain"/>
    <property type="match status" value="1"/>
</dbReference>
<evidence type="ECO:0000313" key="4">
    <source>
        <dbReference type="EMBL" id="SHM77857.1"/>
    </source>
</evidence>
<keyword evidence="2" id="KW-0812">Transmembrane</keyword>
<organism evidence="4 5">
    <name type="scientific">Cyclobacterium lianum</name>
    <dbReference type="NCBI Taxonomy" id="388280"/>
    <lineage>
        <taxon>Bacteria</taxon>
        <taxon>Pseudomonadati</taxon>
        <taxon>Bacteroidota</taxon>
        <taxon>Cytophagia</taxon>
        <taxon>Cytophagales</taxon>
        <taxon>Cyclobacteriaceae</taxon>
        <taxon>Cyclobacterium</taxon>
    </lineage>
</organism>
<protein>
    <submittedName>
        <fullName evidence="4">MG2 domain-containing protein</fullName>
    </submittedName>
</protein>
<dbReference type="SUPFAM" id="SSF56935">
    <property type="entry name" value="Porins"/>
    <property type="match status" value="1"/>
</dbReference>
<evidence type="ECO:0000256" key="2">
    <source>
        <dbReference type="PROSITE-ProRule" id="PRU01360"/>
    </source>
</evidence>
<keyword evidence="2" id="KW-0998">Cell outer membrane</keyword>
<comment type="similarity">
    <text evidence="2">Belongs to the TonB-dependent receptor family.</text>
</comment>
<keyword evidence="2" id="KW-1134">Transmembrane beta strand</keyword>
<gene>
    <name evidence="4" type="ORF">SAMN04488057_103295</name>
</gene>
<dbReference type="PROSITE" id="PS52016">
    <property type="entry name" value="TONB_DEPENDENT_REC_3"/>
    <property type="match status" value="1"/>
</dbReference>
<keyword evidence="2" id="KW-0472">Membrane</keyword>
<proteinExistence type="inferred from homology"/>
<reference evidence="4 5" key="1">
    <citation type="submission" date="2016-11" db="EMBL/GenBank/DDBJ databases">
        <authorList>
            <person name="Jaros S."/>
            <person name="Januszkiewicz K."/>
            <person name="Wedrychowicz H."/>
        </authorList>
    </citation>
    <scope>NUCLEOTIDE SEQUENCE [LARGE SCALE GENOMIC DNA]</scope>
    <source>
        <strain evidence="4 5">CGMCC 1.6102</strain>
    </source>
</reference>
<evidence type="ECO:0000256" key="1">
    <source>
        <dbReference type="ARBA" id="ARBA00022729"/>
    </source>
</evidence>
<accession>A0A1M7LJW0</accession>
<dbReference type="Pfam" id="PF07715">
    <property type="entry name" value="Plug"/>
    <property type="match status" value="1"/>
</dbReference>
<dbReference type="InterPro" id="IPR012910">
    <property type="entry name" value="Plug_dom"/>
</dbReference>
<dbReference type="GO" id="GO:0015344">
    <property type="term" value="F:siderophore uptake transmembrane transporter activity"/>
    <property type="evidence" value="ECO:0007669"/>
    <property type="project" value="TreeGrafter"/>
</dbReference>
<keyword evidence="2" id="KW-0813">Transport</keyword>
<dbReference type="Proteomes" id="UP000184513">
    <property type="component" value="Unassembled WGS sequence"/>
</dbReference>
<dbReference type="RefSeq" id="WP_073093728.1">
    <property type="nucleotide sequence ID" value="NZ_FRCY01000003.1"/>
</dbReference>
<evidence type="ECO:0000259" key="3">
    <source>
        <dbReference type="Pfam" id="PF07715"/>
    </source>
</evidence>
<keyword evidence="1" id="KW-0732">Signal</keyword>
<dbReference type="PANTHER" id="PTHR30069:SF29">
    <property type="entry name" value="HEMOGLOBIN AND HEMOGLOBIN-HAPTOGLOBIN-BINDING PROTEIN 1-RELATED"/>
    <property type="match status" value="1"/>
</dbReference>
<dbReference type="EMBL" id="FRCY01000003">
    <property type="protein sequence ID" value="SHM77857.1"/>
    <property type="molecule type" value="Genomic_DNA"/>
</dbReference>
<sequence length="810" mass="89652">MLLLKKLKISFIGLFMVLFIAGLSFSNLPVLEKVKTNLSVWKTNYAPEKVYLHHDRNFYRAGDVIWLKGYLVQASNRLPGNKSKIMYVALVDQQNQVVSKLMLDVAEGKANGDISIPEDLDEGRYFLRGYTNWMGNFDEQSVFSKEIYIWNWDSVAKRQQSENIATPDFQFFPEGGSLLGEIPSKVAFKATGPDGQGLKVSGEIRDSSGKKITDFQSRHQGMGTFEFIPSATEQYTATIDFPGGFSREVSLPEVATFGAHMSLLYGETQIKVNVFHREKDDGRLLLTGIAQDELHYSTTLDLPASGDTSLVIPTSEFPTGITRFTLAKASGEPLNERLVFVDHEDQIRLSLQANQEEHGRRELVELEITSKDPAGNPVAADLSLAVAEDQLAGNYTDQLDIASYLLLASEVKGHIASPGYYFNPENADRYEVLDLLLMTQGWRGFTWQQIVSDDFPEITISPEMAIKVDGYLRKDNGDPIANGDVVLFIKDKYETFISAETGAEGQFGFEGFYFRDSIDILIQGTDARGRTSDVNVSLADQSYQPSLPDTLPFYLSRKVAEFGREQLYPSQALFQGVAAEPGSLELGEVLLEEVVVEGSAEISRPMTLHRNADAVIEPSQLPPAPSGNILEVLQGRVAGLQVVPGGPNQFRAVIRGQGSPLYLLDGIPVDESMLQSINQFDISRIEILKSPANIGIYGGRGAGGVIALYTRRGPDEIDIEETGDHIKVFRIGGFSKSRQFYSPKYGENQVFDQPDRRSTIYWNPSVKTDENGKASVSFYTADRSSLYRVTAEGIADNGKLAHSTLGLEVY</sequence>
<dbReference type="AlphaFoldDB" id="A0A1M7LJW0"/>
<dbReference type="GO" id="GO:0044718">
    <property type="term" value="P:siderophore transmembrane transport"/>
    <property type="evidence" value="ECO:0007669"/>
    <property type="project" value="TreeGrafter"/>
</dbReference>
<dbReference type="PANTHER" id="PTHR30069">
    <property type="entry name" value="TONB-DEPENDENT OUTER MEMBRANE RECEPTOR"/>
    <property type="match status" value="1"/>
</dbReference>
<keyword evidence="5" id="KW-1185">Reference proteome</keyword>
<dbReference type="InterPro" id="IPR037066">
    <property type="entry name" value="Plug_dom_sf"/>
</dbReference>
<comment type="subcellular location">
    <subcellularLocation>
        <location evidence="2">Cell outer membrane</location>
        <topology evidence="2">Multi-pass membrane protein</topology>
    </subcellularLocation>
</comment>
<dbReference type="STRING" id="388280.SAMN04488057_103295"/>
<feature type="domain" description="TonB-dependent receptor plug" evidence="3">
    <location>
        <begin position="615"/>
        <end position="705"/>
    </location>
</feature>
<dbReference type="OrthoDB" id="679547at2"/>